<dbReference type="AlphaFoldDB" id="A0A6P1NVH5"/>
<keyword evidence="4" id="KW-0732">Signal</keyword>
<dbReference type="GO" id="GO:0030288">
    <property type="term" value="C:outer membrane-bounded periplasmic space"/>
    <property type="evidence" value="ECO:0007669"/>
    <property type="project" value="TreeGrafter"/>
</dbReference>
<comment type="similarity">
    <text evidence="2">Belongs to the bacterial solute-binding protein 8 family.</text>
</comment>
<feature type="domain" description="Fe/B12 periplasmic-binding" evidence="5">
    <location>
        <begin position="95"/>
        <end position="377"/>
    </location>
</feature>
<name>A0A6P1NVH5_9MICC</name>
<dbReference type="EMBL" id="CP047898">
    <property type="protein sequence ID" value="QHK22390.1"/>
    <property type="molecule type" value="Genomic_DNA"/>
</dbReference>
<dbReference type="SUPFAM" id="SSF53807">
    <property type="entry name" value="Helical backbone' metal receptor"/>
    <property type="match status" value="1"/>
</dbReference>
<evidence type="ECO:0000259" key="5">
    <source>
        <dbReference type="PROSITE" id="PS50983"/>
    </source>
</evidence>
<sequence>MGRLGYPYLGSHHSPKEFRDFPLFYGPSTTRRTLFKSAGKATAVLAAAALTLSACSTGPASSTSDASTSSTSSSQFPATIKHVFGETTVKEQPKRVVTVSWVNDDVALALGVVPVGVPKNEWGGNEQGSTPWKDAALKELGSGFGSDKAPVQFSEADGINFTEIAKLTPDVILAAYSGLTEEDYKKLTEIAPVVAHPEVAYGTSWQDATSIIGKALGKNAEATRLIADTEATVKAEAAKYPQIAGKSFIYGYTDPADLTATGFYTANDNRPKFLSAIGMKLAPVAEKASAGSKDFFVPWSAEKANELEADIFLTSVEDAATAAAVKSDPLLGQIPAIKNGAFVADADKSLVLAISASSPLSLPWALDTFLPQLARAADNVTAAVK</sequence>
<dbReference type="PANTHER" id="PTHR30532:SF24">
    <property type="entry name" value="FERRIC ENTEROBACTIN-BINDING PERIPLASMIC PROTEIN FEPB"/>
    <property type="match status" value="1"/>
</dbReference>
<dbReference type="InterPro" id="IPR002491">
    <property type="entry name" value="ABC_transptr_periplasmic_BD"/>
</dbReference>
<proteinExistence type="inferred from homology"/>
<dbReference type="GO" id="GO:1901678">
    <property type="term" value="P:iron coordination entity transport"/>
    <property type="evidence" value="ECO:0007669"/>
    <property type="project" value="UniProtKB-ARBA"/>
</dbReference>
<dbReference type="Proteomes" id="UP000464186">
    <property type="component" value="Chromosome"/>
</dbReference>
<protein>
    <submittedName>
        <fullName evidence="6">ABC transporter substrate-binding protein</fullName>
    </submittedName>
</protein>
<dbReference type="InterPro" id="IPR051313">
    <property type="entry name" value="Bact_iron-sidero_bind"/>
</dbReference>
<dbReference type="Pfam" id="PF01497">
    <property type="entry name" value="Peripla_BP_2"/>
    <property type="match status" value="1"/>
</dbReference>
<evidence type="ECO:0000313" key="6">
    <source>
        <dbReference type="EMBL" id="QHK22390.1"/>
    </source>
</evidence>
<comment type="subcellular location">
    <subcellularLocation>
        <location evidence="1">Cell envelope</location>
    </subcellularLocation>
</comment>
<reference evidence="6 7" key="1">
    <citation type="submission" date="2020-01" db="EMBL/GenBank/DDBJ databases">
        <title>Pseudarthrobacter psychrotolerans sp. nov., isolated from antarctic soil.</title>
        <authorList>
            <person name="Shin Y."/>
            <person name="Park W."/>
        </authorList>
    </citation>
    <scope>NUCLEOTIDE SEQUENCE [LARGE SCALE GENOMIC DNA]</scope>
    <source>
        <strain evidence="6 7">YJ56</strain>
    </source>
</reference>
<evidence type="ECO:0000256" key="4">
    <source>
        <dbReference type="ARBA" id="ARBA00022729"/>
    </source>
</evidence>
<dbReference type="PROSITE" id="PS50983">
    <property type="entry name" value="FE_B12_PBP"/>
    <property type="match status" value="1"/>
</dbReference>
<organism evidence="6 7">
    <name type="scientific">Pseudarthrobacter psychrotolerans</name>
    <dbReference type="NCBI Taxonomy" id="2697569"/>
    <lineage>
        <taxon>Bacteria</taxon>
        <taxon>Bacillati</taxon>
        <taxon>Actinomycetota</taxon>
        <taxon>Actinomycetes</taxon>
        <taxon>Micrococcales</taxon>
        <taxon>Micrococcaceae</taxon>
        <taxon>Pseudarthrobacter</taxon>
    </lineage>
</organism>
<evidence type="ECO:0000256" key="2">
    <source>
        <dbReference type="ARBA" id="ARBA00008814"/>
    </source>
</evidence>
<evidence type="ECO:0000313" key="7">
    <source>
        <dbReference type="Proteomes" id="UP000464186"/>
    </source>
</evidence>
<evidence type="ECO:0000256" key="1">
    <source>
        <dbReference type="ARBA" id="ARBA00004196"/>
    </source>
</evidence>
<dbReference type="CDD" id="cd01146">
    <property type="entry name" value="FhuD"/>
    <property type="match status" value="1"/>
</dbReference>
<evidence type="ECO:0000256" key="3">
    <source>
        <dbReference type="ARBA" id="ARBA00022448"/>
    </source>
</evidence>
<dbReference type="Gene3D" id="3.40.50.1980">
    <property type="entry name" value="Nitrogenase molybdenum iron protein domain"/>
    <property type="match status" value="2"/>
</dbReference>
<accession>A0A6P1NVH5</accession>
<gene>
    <name evidence="6" type="ORF">GU243_16970</name>
</gene>
<keyword evidence="3" id="KW-0813">Transport</keyword>
<dbReference type="KEGG" id="psey:GU243_16970"/>
<dbReference type="PANTHER" id="PTHR30532">
    <property type="entry name" value="IRON III DICITRATE-BINDING PERIPLASMIC PROTEIN"/>
    <property type="match status" value="1"/>
</dbReference>
<keyword evidence="7" id="KW-1185">Reference proteome</keyword>